<dbReference type="AlphaFoldDB" id="A0A564YTE4"/>
<reference evidence="1 2" key="1">
    <citation type="submission" date="2019-07" db="EMBL/GenBank/DDBJ databases">
        <authorList>
            <person name="Jastrzebski P J."/>
            <person name="Paukszto L."/>
            <person name="Jastrzebski P J."/>
        </authorList>
    </citation>
    <scope>NUCLEOTIDE SEQUENCE [LARGE SCALE GENOMIC DNA]</scope>
    <source>
        <strain evidence="1 2">WMS-il1</strain>
    </source>
</reference>
<dbReference type="EMBL" id="CABIJS010000377">
    <property type="protein sequence ID" value="VUZ50541.1"/>
    <property type="molecule type" value="Genomic_DNA"/>
</dbReference>
<evidence type="ECO:0000313" key="2">
    <source>
        <dbReference type="Proteomes" id="UP000321570"/>
    </source>
</evidence>
<evidence type="ECO:0000313" key="1">
    <source>
        <dbReference type="EMBL" id="VUZ50541.1"/>
    </source>
</evidence>
<gene>
    <name evidence="1" type="ORF">WMSIL1_LOCUS9464</name>
</gene>
<dbReference type="Proteomes" id="UP000321570">
    <property type="component" value="Unassembled WGS sequence"/>
</dbReference>
<organism evidence="1 2">
    <name type="scientific">Hymenolepis diminuta</name>
    <name type="common">Rat tapeworm</name>
    <dbReference type="NCBI Taxonomy" id="6216"/>
    <lineage>
        <taxon>Eukaryota</taxon>
        <taxon>Metazoa</taxon>
        <taxon>Spiralia</taxon>
        <taxon>Lophotrochozoa</taxon>
        <taxon>Platyhelminthes</taxon>
        <taxon>Cestoda</taxon>
        <taxon>Eucestoda</taxon>
        <taxon>Cyclophyllidea</taxon>
        <taxon>Hymenolepididae</taxon>
        <taxon>Hymenolepis</taxon>
    </lineage>
</organism>
<keyword evidence="2" id="KW-1185">Reference proteome</keyword>
<sequence>MIVFTFRKIKPPWSESIVIAKSSVLFGPHVEDITSIRLGDHIRCPLVIYTMVEGLHKIVHTICAHRARLHRNTKSF</sequence>
<name>A0A564YTE4_HYMDI</name>
<protein>
    <submittedName>
        <fullName evidence="1">Uncharacterized protein</fullName>
    </submittedName>
</protein>
<accession>A0A564YTE4</accession>
<proteinExistence type="predicted"/>